<dbReference type="InterPro" id="IPR029069">
    <property type="entry name" value="HotDog_dom_sf"/>
</dbReference>
<dbReference type="PANTHER" id="PTHR43841">
    <property type="entry name" value="3-HYDROXYACYL-THIOESTER DEHYDRATASE HTDX-RELATED"/>
    <property type="match status" value="1"/>
</dbReference>
<dbReference type="InterPro" id="IPR002539">
    <property type="entry name" value="MaoC-like_dom"/>
</dbReference>
<dbReference type="PRINTS" id="PR01483">
    <property type="entry name" value="FASYNTHASE"/>
</dbReference>
<name>A0AAU8BR22_9VIBR</name>
<sequence>MLKALLKRPKHGVLSQSSVKATLFNSSFTVNADALRCYCKHYGFDDSSVPATYLFVATQSELLQLFVHPDTPIRPLGLVHTFVGFELIEKLEVGQNYQFTVKLEMKEKTERGQRFETLGEFSLDGKTLARYRSGYLMPVKSSKLKRGGVALADDITAYQHQTNLQTSKANTRAYASVSGDYNPIHLSGFMAKLFGFKAPIVHGMDMAGRLLSVNSQQVGNNQRVNQCHFSFKRPIFVSQLLDVFSDGNQVLLVNEEGKTCVMMSVSQSIS</sequence>
<evidence type="ECO:0000313" key="2">
    <source>
        <dbReference type="EMBL" id="XCD18450.1"/>
    </source>
</evidence>
<dbReference type="RefSeq" id="WP_353499593.1">
    <property type="nucleotide sequence ID" value="NZ_CP115921.1"/>
</dbReference>
<dbReference type="InterPro" id="IPR003965">
    <property type="entry name" value="Fatty_acid_synthase"/>
</dbReference>
<dbReference type="AlphaFoldDB" id="A0AAU8BR22"/>
<gene>
    <name evidence="2" type="ORF">PG915_16885</name>
</gene>
<dbReference type="PANTHER" id="PTHR43841:SF3">
    <property type="entry name" value="(3R)-HYDROXYACYL-ACP DEHYDRATASE SUBUNIT HADB"/>
    <property type="match status" value="1"/>
</dbReference>
<dbReference type="Pfam" id="PF01575">
    <property type="entry name" value="MaoC_dehydratas"/>
    <property type="match status" value="1"/>
</dbReference>
<feature type="domain" description="MaoC-like" evidence="1">
    <location>
        <begin position="158"/>
        <end position="243"/>
    </location>
</feature>
<dbReference type="EMBL" id="CP115921">
    <property type="protein sequence ID" value="XCD18450.1"/>
    <property type="molecule type" value="Genomic_DNA"/>
</dbReference>
<dbReference type="GO" id="GO:0005835">
    <property type="term" value="C:fatty acid synthase complex"/>
    <property type="evidence" value="ECO:0007669"/>
    <property type="project" value="InterPro"/>
</dbReference>
<proteinExistence type="predicted"/>
<evidence type="ECO:0000259" key="1">
    <source>
        <dbReference type="Pfam" id="PF01575"/>
    </source>
</evidence>
<accession>A0AAU8BR22</accession>
<dbReference type="GO" id="GO:0006633">
    <property type="term" value="P:fatty acid biosynthetic process"/>
    <property type="evidence" value="ECO:0007669"/>
    <property type="project" value="InterPro"/>
</dbReference>
<dbReference type="SUPFAM" id="SSF54637">
    <property type="entry name" value="Thioesterase/thiol ester dehydrase-isomerase"/>
    <property type="match status" value="1"/>
</dbReference>
<reference evidence="2" key="1">
    <citation type="submission" date="2023-01" db="EMBL/GenBank/DDBJ databases">
        <title>Vibrio sp. CB1-14 genome sequencing.</title>
        <authorList>
            <person name="Otstavnykh N."/>
            <person name="Isaeva M."/>
            <person name="Meleshko D."/>
        </authorList>
    </citation>
    <scope>NUCLEOTIDE SEQUENCE</scope>
    <source>
        <strain evidence="2">CB1-14</strain>
    </source>
</reference>
<dbReference type="KEGG" id="vck:PG915_16885"/>
<dbReference type="GO" id="GO:0004312">
    <property type="term" value="F:fatty acid synthase activity"/>
    <property type="evidence" value="ECO:0007669"/>
    <property type="project" value="InterPro"/>
</dbReference>
<dbReference type="Gene3D" id="3.10.129.10">
    <property type="entry name" value="Hotdog Thioesterase"/>
    <property type="match status" value="1"/>
</dbReference>
<organism evidence="2">
    <name type="scientific">Vibrio chaetopteri</name>
    <dbReference type="NCBI Taxonomy" id="3016528"/>
    <lineage>
        <taxon>Bacteria</taxon>
        <taxon>Pseudomonadati</taxon>
        <taxon>Pseudomonadota</taxon>
        <taxon>Gammaproteobacteria</taxon>
        <taxon>Vibrionales</taxon>
        <taxon>Vibrionaceae</taxon>
        <taxon>Vibrio</taxon>
    </lineage>
</organism>
<protein>
    <submittedName>
        <fullName evidence="2">MaoC/PaaZ C-terminal domain-containing protein</fullName>
    </submittedName>
</protein>